<feature type="compositionally biased region" description="Polar residues" evidence="1">
    <location>
        <begin position="64"/>
        <end position="74"/>
    </location>
</feature>
<feature type="compositionally biased region" description="Basic and acidic residues" evidence="1">
    <location>
        <begin position="98"/>
        <end position="133"/>
    </location>
</feature>
<feature type="compositionally biased region" description="Low complexity" evidence="1">
    <location>
        <begin position="237"/>
        <end position="247"/>
    </location>
</feature>
<feature type="compositionally biased region" description="Low complexity" evidence="1">
    <location>
        <begin position="471"/>
        <end position="492"/>
    </location>
</feature>
<dbReference type="Proteomes" id="UP000838412">
    <property type="component" value="Chromosome 2"/>
</dbReference>
<evidence type="ECO:0000313" key="2">
    <source>
        <dbReference type="EMBL" id="CAH1252727.1"/>
    </source>
</evidence>
<feature type="compositionally biased region" description="Basic and acidic residues" evidence="1">
    <location>
        <begin position="299"/>
        <end position="329"/>
    </location>
</feature>
<feature type="compositionally biased region" description="Polar residues" evidence="1">
    <location>
        <begin position="187"/>
        <end position="197"/>
    </location>
</feature>
<gene>
    <name evidence="2" type="primary">Hypp995</name>
    <name evidence="2" type="ORF">BLAG_LOCUS12732</name>
</gene>
<feature type="region of interest" description="Disordered" evidence="1">
    <location>
        <begin position="1"/>
        <end position="523"/>
    </location>
</feature>
<feature type="compositionally biased region" description="Basic and acidic residues" evidence="1">
    <location>
        <begin position="14"/>
        <end position="29"/>
    </location>
</feature>
<evidence type="ECO:0000256" key="1">
    <source>
        <dbReference type="SAM" id="MobiDB-lite"/>
    </source>
</evidence>
<feature type="compositionally biased region" description="Low complexity" evidence="1">
    <location>
        <begin position="46"/>
        <end position="57"/>
    </location>
</feature>
<proteinExistence type="predicted"/>
<feature type="compositionally biased region" description="Low complexity" evidence="1">
    <location>
        <begin position="162"/>
        <end position="184"/>
    </location>
</feature>
<dbReference type="EMBL" id="OV696687">
    <property type="protein sequence ID" value="CAH1252727.1"/>
    <property type="molecule type" value="Genomic_DNA"/>
</dbReference>
<feature type="region of interest" description="Disordered" evidence="1">
    <location>
        <begin position="543"/>
        <end position="660"/>
    </location>
</feature>
<protein>
    <submittedName>
        <fullName evidence="2">Hypp995 protein</fullName>
    </submittedName>
</protein>
<dbReference type="OrthoDB" id="6162705at2759"/>
<feature type="compositionally biased region" description="Basic and acidic residues" evidence="1">
    <location>
        <begin position="281"/>
        <end position="290"/>
    </location>
</feature>
<feature type="compositionally biased region" description="Basic and acidic residues" evidence="1">
    <location>
        <begin position="226"/>
        <end position="235"/>
    </location>
</feature>
<reference evidence="2" key="1">
    <citation type="submission" date="2022-01" db="EMBL/GenBank/DDBJ databases">
        <authorList>
            <person name="Braso-Vives M."/>
        </authorList>
    </citation>
    <scope>NUCLEOTIDE SEQUENCE</scope>
</reference>
<keyword evidence="3" id="KW-1185">Reference proteome</keyword>
<feature type="compositionally biased region" description="Basic and acidic residues" evidence="1">
    <location>
        <begin position="385"/>
        <end position="410"/>
    </location>
</feature>
<name>A0A8K0EIV8_BRALA</name>
<feature type="compositionally biased region" description="Basic and acidic residues" evidence="1">
    <location>
        <begin position="248"/>
        <end position="257"/>
    </location>
</feature>
<evidence type="ECO:0000313" key="3">
    <source>
        <dbReference type="Proteomes" id="UP000838412"/>
    </source>
</evidence>
<feature type="compositionally biased region" description="Basic and acidic residues" evidence="1">
    <location>
        <begin position="144"/>
        <end position="159"/>
    </location>
</feature>
<feature type="compositionally biased region" description="Basic and acidic residues" evidence="1">
    <location>
        <begin position="337"/>
        <end position="347"/>
    </location>
</feature>
<feature type="compositionally biased region" description="Pro residues" evidence="1">
    <location>
        <begin position="444"/>
        <end position="455"/>
    </location>
</feature>
<feature type="compositionally biased region" description="Basic and acidic residues" evidence="1">
    <location>
        <begin position="645"/>
        <end position="660"/>
    </location>
</feature>
<accession>A0A8K0EIV8</accession>
<dbReference type="AlphaFoldDB" id="A0A8K0EIV8"/>
<sequence length="660" mass="71052">MDDSPRPTGSSSTAREEERLEKVLREGTFRDSLVLAKVIDTHPSSDSDSDESTPISSRARRDVGSTNRPQCQPKDNSDKLQQRSAEEPSFLGSGDASGEDKLKTSQKSEGDATARDRCTEDTVRQDKQNRDPNAESEASASGEAVKKVSQDTKTEKAGGSKEGSSPSSGESESVGSSSESGSDSDQNRSNDGANSASTDDRNQVFITIETPLFIRSHYVYLPKKKKTEDGDKDDSGDGPSSSSPDDPSVGKKEEAAPSKRKHSSDSESEQEGKTPGPNKRQKTESEDTQRDSSVVSQDLVRDSAKEENIDDKEGRSTSETKTGDEKEVINRPSGEIVMEKQKEKESSKAASLKRPLEEDDSRQESPKRRRESSGPDAGPTEQDDAACKESETQVSDRTEKTLSGEGDEARPTPQDEGNTGDHVSPSPRRRRSFTERYYEDAPILPAPPVPVPPAATPTTETGDSAAGASKTESAAPTSDAATSTTTTSTNGTSEKKTPSPLGPPWNMYDPRNPESSSIRGTKKERYNLRIAQAMVDNAINTVLQELGFSPGSSRRKRRRRRERERQQAMEEAGVSSAIRSQGLSMGGHHGGRTTTTSPGCPHHRRTSELNAGAGPSSASLPVPENEDEFERLAVSEAIGQAGLSKSEEPKDGSKDKDSSA</sequence>
<feature type="compositionally biased region" description="Basic and acidic residues" evidence="1">
    <location>
        <begin position="75"/>
        <end position="86"/>
    </location>
</feature>
<feature type="compositionally biased region" description="Basic residues" evidence="1">
    <location>
        <begin position="553"/>
        <end position="562"/>
    </location>
</feature>
<organism evidence="2 3">
    <name type="scientific">Branchiostoma lanceolatum</name>
    <name type="common">Common lancelet</name>
    <name type="synonym">Amphioxus lanceolatum</name>
    <dbReference type="NCBI Taxonomy" id="7740"/>
    <lineage>
        <taxon>Eukaryota</taxon>
        <taxon>Metazoa</taxon>
        <taxon>Chordata</taxon>
        <taxon>Cephalochordata</taxon>
        <taxon>Leptocardii</taxon>
        <taxon>Amphioxiformes</taxon>
        <taxon>Branchiostomatidae</taxon>
        <taxon>Branchiostoma</taxon>
    </lineage>
</organism>